<sequence>MQKPFASTSPNSKGPGSVDDNQVGNVGPRQTAVTSENGAKVSGIVQQNPRNTVRRIASEAGLKRSNTQKILKQPTDVSIQNPKSSDHTYKSCATKADAELCRRLFQLKIILCLSLTRSEFQEEWLEEPRTISHYGCLQGLMHVLDGAIDQRVVVNGPDATNLEIFLQATICLAQYSRNRLKRHKTQNKKPTNFAKLDASRLSKFEPDR</sequence>
<evidence type="ECO:0000256" key="1">
    <source>
        <dbReference type="SAM" id="MobiDB-lite"/>
    </source>
</evidence>
<reference evidence="2 3" key="1">
    <citation type="journal article" date="2019" name="Sci. Rep.">
        <title>Orb-weaving spider Araneus ventricosus genome elucidates the spidroin gene catalogue.</title>
        <authorList>
            <person name="Kono N."/>
            <person name="Nakamura H."/>
            <person name="Ohtoshi R."/>
            <person name="Moran D.A.P."/>
            <person name="Shinohara A."/>
            <person name="Yoshida Y."/>
            <person name="Fujiwara M."/>
            <person name="Mori M."/>
            <person name="Tomita M."/>
            <person name="Arakawa K."/>
        </authorList>
    </citation>
    <scope>NUCLEOTIDE SEQUENCE [LARGE SCALE GENOMIC DNA]</scope>
</reference>
<evidence type="ECO:0000313" key="3">
    <source>
        <dbReference type="Proteomes" id="UP000499080"/>
    </source>
</evidence>
<gene>
    <name evidence="2" type="ORF">AVEN_101000_1</name>
</gene>
<protein>
    <submittedName>
        <fullName evidence="2">Uncharacterized protein</fullName>
    </submittedName>
</protein>
<comment type="caution">
    <text evidence="2">The sequence shown here is derived from an EMBL/GenBank/DDBJ whole genome shotgun (WGS) entry which is preliminary data.</text>
</comment>
<feature type="region of interest" description="Disordered" evidence="1">
    <location>
        <begin position="64"/>
        <end position="89"/>
    </location>
</feature>
<feature type="compositionally biased region" description="Polar residues" evidence="1">
    <location>
        <begin position="1"/>
        <end position="24"/>
    </location>
</feature>
<feature type="compositionally biased region" description="Polar residues" evidence="1">
    <location>
        <begin position="64"/>
        <end position="83"/>
    </location>
</feature>
<evidence type="ECO:0000313" key="2">
    <source>
        <dbReference type="EMBL" id="GBO27612.1"/>
    </source>
</evidence>
<organism evidence="2 3">
    <name type="scientific">Araneus ventricosus</name>
    <name type="common">Orbweaver spider</name>
    <name type="synonym">Epeira ventricosa</name>
    <dbReference type="NCBI Taxonomy" id="182803"/>
    <lineage>
        <taxon>Eukaryota</taxon>
        <taxon>Metazoa</taxon>
        <taxon>Ecdysozoa</taxon>
        <taxon>Arthropoda</taxon>
        <taxon>Chelicerata</taxon>
        <taxon>Arachnida</taxon>
        <taxon>Araneae</taxon>
        <taxon>Araneomorphae</taxon>
        <taxon>Entelegynae</taxon>
        <taxon>Araneoidea</taxon>
        <taxon>Araneidae</taxon>
        <taxon>Araneus</taxon>
    </lineage>
</organism>
<dbReference type="EMBL" id="BGPR01050634">
    <property type="protein sequence ID" value="GBO27612.1"/>
    <property type="molecule type" value="Genomic_DNA"/>
</dbReference>
<feature type="region of interest" description="Disordered" evidence="1">
    <location>
        <begin position="1"/>
        <end position="50"/>
    </location>
</feature>
<proteinExistence type="predicted"/>
<dbReference type="AlphaFoldDB" id="A0A4Y2VSE4"/>
<dbReference type="OrthoDB" id="6611281at2759"/>
<dbReference type="Proteomes" id="UP000499080">
    <property type="component" value="Unassembled WGS sequence"/>
</dbReference>
<accession>A0A4Y2VSE4</accession>
<name>A0A4Y2VSE4_ARAVE</name>
<keyword evidence="3" id="KW-1185">Reference proteome</keyword>